<accession>A0A7S4BFY3</accession>
<sequence length="256" mass="26010">MDCVMDTPFEVEAEMVSSGACGAEGEASGTADGGGAEGTAGGDADDAAANAGGVAGTPGGHADDGEGGADEGESAGACAEVDADAGSPEYELRETPRRKRMRELATARLERQAGEMKKSALRKDKAPGGDADDAAANAGGVAGTPGGHADDGEGGADEGESAGACAEVDADAGSPEYELRETPRRKRMRELATARLERQAGEMKKSALRKDKAPGVLDVGTIVQVAVSDVDRSRVDTPQVKLVFQRSKNSKLLIAY</sequence>
<reference evidence="2" key="1">
    <citation type="submission" date="2021-01" db="EMBL/GenBank/DDBJ databases">
        <authorList>
            <person name="Corre E."/>
            <person name="Pelletier E."/>
            <person name="Niang G."/>
            <person name="Scheremetjew M."/>
            <person name="Finn R."/>
            <person name="Kale V."/>
            <person name="Holt S."/>
            <person name="Cochrane G."/>
            <person name="Meng A."/>
            <person name="Brown T."/>
            <person name="Cohen L."/>
        </authorList>
    </citation>
    <scope>NUCLEOTIDE SEQUENCE</scope>
    <source>
        <strain evidence="2">CCMP645</strain>
    </source>
</reference>
<organism evidence="2">
    <name type="scientific">Chrysotila carterae</name>
    <name type="common">Marine alga</name>
    <name type="synonym">Syracosphaera carterae</name>
    <dbReference type="NCBI Taxonomy" id="13221"/>
    <lineage>
        <taxon>Eukaryota</taxon>
        <taxon>Haptista</taxon>
        <taxon>Haptophyta</taxon>
        <taxon>Prymnesiophyceae</taxon>
        <taxon>Isochrysidales</taxon>
        <taxon>Isochrysidaceae</taxon>
        <taxon>Chrysotila</taxon>
    </lineage>
</organism>
<gene>
    <name evidence="2" type="ORF">PCAR00345_LOCUS16554</name>
</gene>
<dbReference type="AlphaFoldDB" id="A0A7S4BFY3"/>
<feature type="compositionally biased region" description="Gly residues" evidence="1">
    <location>
        <begin position="31"/>
        <end position="41"/>
    </location>
</feature>
<feature type="compositionally biased region" description="Low complexity" evidence="1">
    <location>
        <begin position="17"/>
        <end position="30"/>
    </location>
</feature>
<proteinExistence type="predicted"/>
<dbReference type="EMBL" id="HBIZ01026128">
    <property type="protein sequence ID" value="CAE0763942.1"/>
    <property type="molecule type" value="Transcribed_RNA"/>
</dbReference>
<protein>
    <submittedName>
        <fullName evidence="2">Uncharacterized protein</fullName>
    </submittedName>
</protein>
<name>A0A7S4BFY3_CHRCT</name>
<feature type="compositionally biased region" description="Basic and acidic residues" evidence="1">
    <location>
        <begin position="102"/>
        <end position="127"/>
    </location>
</feature>
<feature type="region of interest" description="Disordered" evidence="1">
    <location>
        <begin position="15"/>
        <end position="187"/>
    </location>
</feature>
<evidence type="ECO:0000313" key="2">
    <source>
        <dbReference type="EMBL" id="CAE0763942.1"/>
    </source>
</evidence>
<evidence type="ECO:0000256" key="1">
    <source>
        <dbReference type="SAM" id="MobiDB-lite"/>
    </source>
</evidence>